<proteinExistence type="predicted"/>
<dbReference type="KEGG" id="aup:AsAng_0012150"/>
<accession>A0A915YCE9</accession>
<gene>
    <name evidence="1" type="ORF">AsAng_0012150</name>
</gene>
<dbReference type="AlphaFoldDB" id="A0A915YCE9"/>
<dbReference type="EMBL" id="AP026867">
    <property type="protein sequence ID" value="BDS10507.1"/>
    <property type="molecule type" value="Genomic_DNA"/>
</dbReference>
<name>A0A915YCE9_9BACT</name>
<evidence type="ECO:0000313" key="1">
    <source>
        <dbReference type="EMBL" id="BDS10507.1"/>
    </source>
</evidence>
<sequence length="31" mass="3643">MGGRIPRTRLCQDYGEKDRTALMELVLFFIL</sequence>
<evidence type="ECO:0000313" key="2">
    <source>
        <dbReference type="Proteomes" id="UP001060919"/>
    </source>
</evidence>
<organism evidence="1 2">
    <name type="scientific">Aureispira anguillae</name>
    <dbReference type="NCBI Taxonomy" id="2864201"/>
    <lineage>
        <taxon>Bacteria</taxon>
        <taxon>Pseudomonadati</taxon>
        <taxon>Bacteroidota</taxon>
        <taxon>Saprospiria</taxon>
        <taxon>Saprospirales</taxon>
        <taxon>Saprospiraceae</taxon>
        <taxon>Aureispira</taxon>
    </lineage>
</organism>
<reference evidence="1" key="1">
    <citation type="submission" date="2022-09" db="EMBL/GenBank/DDBJ databases">
        <title>Aureispira anguillicida sp. nov., isolated from Leptocephalus of Japanese eel Anguilla japonica.</title>
        <authorList>
            <person name="Yuasa K."/>
            <person name="Mekata T."/>
            <person name="Ikunari K."/>
        </authorList>
    </citation>
    <scope>NUCLEOTIDE SEQUENCE</scope>
    <source>
        <strain evidence="1">EL160426</strain>
    </source>
</reference>
<keyword evidence="2" id="KW-1185">Reference proteome</keyword>
<protein>
    <submittedName>
        <fullName evidence="1">Uncharacterized protein</fullName>
    </submittedName>
</protein>
<dbReference type="Proteomes" id="UP001060919">
    <property type="component" value="Chromosome"/>
</dbReference>